<evidence type="ECO:0000313" key="3">
    <source>
        <dbReference type="EMBL" id="KAA9019935.1"/>
    </source>
</evidence>
<dbReference type="PRINTS" id="PR00420">
    <property type="entry name" value="RNGMNOXGNASE"/>
</dbReference>
<evidence type="ECO:0000313" key="4">
    <source>
        <dbReference type="Proteomes" id="UP000326671"/>
    </source>
</evidence>
<reference evidence="3 4" key="1">
    <citation type="submission" date="2019-09" db="EMBL/GenBank/DDBJ databases">
        <title>Whole genome sequences of isolates from the Mars Exploration Rovers.</title>
        <authorList>
            <person name="Seuylemezian A."/>
            <person name="Vaishampayan P."/>
        </authorList>
    </citation>
    <scope>NUCLEOTIDE SEQUENCE [LARGE SCALE GENOMIC DNA]</scope>
    <source>
        <strain evidence="3 4">MER_TA_151</strain>
    </source>
</reference>
<dbReference type="InterPro" id="IPR050631">
    <property type="entry name" value="PheA/TfdB_FAD_monoxygenase"/>
</dbReference>
<dbReference type="OrthoDB" id="9806565at2"/>
<name>A0A5J5HH83_9BACI</name>
<dbReference type="PANTHER" id="PTHR43476">
    <property type="entry name" value="3-(3-HYDROXY-PHENYL)PROPIONATE/3-HYDROXYCINNAMIC ACID HYDROXYLASE"/>
    <property type="match status" value="1"/>
</dbReference>
<dbReference type="GO" id="GO:0016491">
    <property type="term" value="F:oxidoreductase activity"/>
    <property type="evidence" value="ECO:0007669"/>
    <property type="project" value="UniProtKB-KW"/>
</dbReference>
<sequence length="365" mass="41517">MKAYDFKTDVCIIGAGPAGALLAYLLSSHNISVILVERNENINKEFRGEHLNETGEAILRKYKLFDELEDVGLLRMDRVEYWDHGEVFKTIMPDERVNHCGIHVPQKHLLGLLLKKSEPLPSFNLLLNTRVVELLEEDGQFSGVKAVKNGQEITIKSSLIVGSDGRFSTVRKLADIPFEKIKHGYDLLWARIPAPKDWEPTVRMALIENEQLALFTQQGGYIQIGWNIKEGSYPELRKQPITKFVNQLIDAFPQLEDTVHAYLHSWDDFVLLQVQSSKCETWVKNNLVIIGDAAHTMSPTGAIGINSAMKDADVLFQIMMDAGSINQVGRVDFEVFEQIRRHEVEQQQKEQLMKEESFGNQFIPV</sequence>
<comment type="caution">
    <text evidence="3">The sequence shown here is derived from an EMBL/GenBank/DDBJ whole genome shotgun (WGS) entry which is preliminary data.</text>
</comment>
<dbReference type="RefSeq" id="WP_150441542.1">
    <property type="nucleotide sequence ID" value="NZ_VYKL01000030.1"/>
</dbReference>
<evidence type="ECO:0000256" key="1">
    <source>
        <dbReference type="ARBA" id="ARBA00023002"/>
    </source>
</evidence>
<dbReference type="EMBL" id="VYKL01000030">
    <property type="protein sequence ID" value="KAA9019935.1"/>
    <property type="molecule type" value="Genomic_DNA"/>
</dbReference>
<dbReference type="AlphaFoldDB" id="A0A5J5HH83"/>
<dbReference type="InterPro" id="IPR036188">
    <property type="entry name" value="FAD/NAD-bd_sf"/>
</dbReference>
<dbReference type="GO" id="GO:0071949">
    <property type="term" value="F:FAD binding"/>
    <property type="evidence" value="ECO:0007669"/>
    <property type="project" value="InterPro"/>
</dbReference>
<dbReference type="InterPro" id="IPR002938">
    <property type="entry name" value="FAD-bd"/>
</dbReference>
<evidence type="ECO:0000259" key="2">
    <source>
        <dbReference type="Pfam" id="PF01494"/>
    </source>
</evidence>
<dbReference type="Proteomes" id="UP000326671">
    <property type="component" value="Unassembled WGS sequence"/>
</dbReference>
<organism evidence="3 4">
    <name type="scientific">Niallia endozanthoxylica</name>
    <dbReference type="NCBI Taxonomy" id="2036016"/>
    <lineage>
        <taxon>Bacteria</taxon>
        <taxon>Bacillati</taxon>
        <taxon>Bacillota</taxon>
        <taxon>Bacilli</taxon>
        <taxon>Bacillales</taxon>
        <taxon>Bacillaceae</taxon>
        <taxon>Niallia</taxon>
    </lineage>
</organism>
<dbReference type="Pfam" id="PF01494">
    <property type="entry name" value="FAD_binding_3"/>
    <property type="match status" value="1"/>
</dbReference>
<keyword evidence="4" id="KW-1185">Reference proteome</keyword>
<gene>
    <name evidence="3" type="ORF">F4V44_18710</name>
</gene>
<proteinExistence type="predicted"/>
<dbReference type="SUPFAM" id="SSF51905">
    <property type="entry name" value="FAD/NAD(P)-binding domain"/>
    <property type="match status" value="1"/>
</dbReference>
<dbReference type="PANTHER" id="PTHR43476:SF5">
    <property type="entry name" value="FAD-DEPENDENT MONOOXYGENASE"/>
    <property type="match status" value="1"/>
</dbReference>
<keyword evidence="1" id="KW-0560">Oxidoreductase</keyword>
<accession>A0A5J5HH83</accession>
<feature type="domain" description="FAD-binding" evidence="2">
    <location>
        <begin position="7"/>
        <end position="318"/>
    </location>
</feature>
<dbReference type="Gene3D" id="3.50.50.60">
    <property type="entry name" value="FAD/NAD(P)-binding domain"/>
    <property type="match status" value="1"/>
</dbReference>
<protein>
    <submittedName>
        <fullName evidence="3">NAD(P)-binding protein</fullName>
    </submittedName>
</protein>